<sequence length="292" mass="30287">MSTPTPAGPVPAGPSPHGATALATPVLELSGIVKSYGQVQALRGAALTVYPGEVVALVGDNGAGKSTTIKVISGVIQPDAGEIRVDGRPVTIPDPIAARRLGIETVYQDLALAPDLDPAENLFLGREIMRPGLLGKLGFLDRKAMRAKADEAFGSLGVGIQDTAAQVVTMSGGQRQGIAVGRAVNWADRVLLMDEPTAALGVVQTERVGQLIQRVRASGVAVVLISHNLPFVFEYADRIEVLRLGQRVARLSGATATSENVLGAMTGALTFEDASDPALDPALDPADSEDQS</sequence>
<dbReference type="PANTHER" id="PTHR43790:SF8">
    <property type="entry name" value="SUGAR ABC TRANSPORTER ATP-BINDING PROTEIN"/>
    <property type="match status" value="1"/>
</dbReference>
<dbReference type="InterPro" id="IPR003593">
    <property type="entry name" value="AAA+_ATPase"/>
</dbReference>
<feature type="domain" description="ABC transporter" evidence="4">
    <location>
        <begin position="27"/>
        <end position="269"/>
    </location>
</feature>
<keyword evidence="1" id="KW-0547">Nucleotide-binding</keyword>
<dbReference type="PROSITE" id="PS50893">
    <property type="entry name" value="ABC_TRANSPORTER_2"/>
    <property type="match status" value="1"/>
</dbReference>
<dbReference type="InterPro" id="IPR003439">
    <property type="entry name" value="ABC_transporter-like_ATP-bd"/>
</dbReference>
<feature type="region of interest" description="Disordered" evidence="3">
    <location>
        <begin position="273"/>
        <end position="292"/>
    </location>
</feature>
<organism evidence="5">
    <name type="scientific">Streptomyces sp. NBC_00093</name>
    <dbReference type="NCBI Taxonomy" id="2975649"/>
    <lineage>
        <taxon>Bacteria</taxon>
        <taxon>Bacillati</taxon>
        <taxon>Actinomycetota</taxon>
        <taxon>Actinomycetes</taxon>
        <taxon>Kitasatosporales</taxon>
        <taxon>Streptomycetaceae</taxon>
        <taxon>Streptomyces</taxon>
    </lineage>
</organism>
<dbReference type="EMBL" id="CP108222">
    <property type="protein sequence ID" value="WTT20404.1"/>
    <property type="molecule type" value="Genomic_DNA"/>
</dbReference>
<gene>
    <name evidence="5" type="ORF">OHA22_35190</name>
</gene>
<feature type="compositionally biased region" description="Low complexity" evidence="3">
    <location>
        <begin position="276"/>
        <end position="285"/>
    </location>
</feature>
<evidence type="ECO:0000313" key="5">
    <source>
        <dbReference type="EMBL" id="WTT20404.1"/>
    </source>
</evidence>
<dbReference type="Pfam" id="PF00005">
    <property type="entry name" value="ABC_tran"/>
    <property type="match status" value="1"/>
</dbReference>
<dbReference type="SUPFAM" id="SSF52540">
    <property type="entry name" value="P-loop containing nucleoside triphosphate hydrolases"/>
    <property type="match status" value="1"/>
</dbReference>
<keyword evidence="2 5" id="KW-0067">ATP-binding</keyword>
<dbReference type="GO" id="GO:0016887">
    <property type="term" value="F:ATP hydrolysis activity"/>
    <property type="evidence" value="ECO:0007669"/>
    <property type="project" value="InterPro"/>
</dbReference>
<reference evidence="5" key="1">
    <citation type="submission" date="2022-10" db="EMBL/GenBank/DDBJ databases">
        <title>The complete genomes of actinobacterial strains from the NBC collection.</title>
        <authorList>
            <person name="Joergensen T.S."/>
            <person name="Alvarez Arevalo M."/>
            <person name="Sterndorff E.B."/>
            <person name="Faurdal D."/>
            <person name="Vuksanovic O."/>
            <person name="Mourched A.-S."/>
            <person name="Charusanti P."/>
            <person name="Shaw S."/>
            <person name="Blin K."/>
            <person name="Weber T."/>
        </authorList>
    </citation>
    <scope>NUCLEOTIDE SEQUENCE</scope>
    <source>
        <strain evidence="5">NBC_00093</strain>
    </source>
</reference>
<protein>
    <submittedName>
        <fullName evidence="5">ATP-binding cassette domain-containing protein</fullName>
    </submittedName>
</protein>
<dbReference type="SMART" id="SM00382">
    <property type="entry name" value="AAA"/>
    <property type="match status" value="1"/>
</dbReference>
<evidence type="ECO:0000259" key="4">
    <source>
        <dbReference type="PROSITE" id="PS50893"/>
    </source>
</evidence>
<name>A0AAU2A732_9ACTN</name>
<dbReference type="InterPro" id="IPR050107">
    <property type="entry name" value="ABC_carbohydrate_import_ATPase"/>
</dbReference>
<evidence type="ECO:0000256" key="2">
    <source>
        <dbReference type="ARBA" id="ARBA00022840"/>
    </source>
</evidence>
<accession>A0AAU2A732</accession>
<dbReference type="AlphaFoldDB" id="A0AAU2A732"/>
<dbReference type="PANTHER" id="PTHR43790">
    <property type="entry name" value="CARBOHYDRATE TRANSPORT ATP-BINDING PROTEIN MG119-RELATED"/>
    <property type="match status" value="1"/>
</dbReference>
<dbReference type="CDD" id="cd03216">
    <property type="entry name" value="ABC_Carb_Monos_I"/>
    <property type="match status" value="1"/>
</dbReference>
<evidence type="ECO:0000256" key="3">
    <source>
        <dbReference type="SAM" id="MobiDB-lite"/>
    </source>
</evidence>
<dbReference type="Gene3D" id="3.40.50.300">
    <property type="entry name" value="P-loop containing nucleotide triphosphate hydrolases"/>
    <property type="match status" value="1"/>
</dbReference>
<dbReference type="GO" id="GO:0005524">
    <property type="term" value="F:ATP binding"/>
    <property type="evidence" value="ECO:0007669"/>
    <property type="project" value="UniProtKB-KW"/>
</dbReference>
<proteinExistence type="predicted"/>
<evidence type="ECO:0000256" key="1">
    <source>
        <dbReference type="ARBA" id="ARBA00022741"/>
    </source>
</evidence>
<dbReference type="InterPro" id="IPR027417">
    <property type="entry name" value="P-loop_NTPase"/>
</dbReference>